<evidence type="ECO:0000313" key="3">
    <source>
        <dbReference type="Proteomes" id="UP000008983"/>
    </source>
</evidence>
<dbReference type="PANTHER" id="PTHR40515:SF1">
    <property type="entry name" value="CILIA- AND FLAGELLA-ASSOCIATED PROTEIN 157"/>
    <property type="match status" value="1"/>
</dbReference>
<organism evidence="2 3">
    <name type="scientific">Ichthyophthirius multifiliis</name>
    <name type="common">White spot disease agent</name>
    <name type="synonym">Ich</name>
    <dbReference type="NCBI Taxonomy" id="5932"/>
    <lineage>
        <taxon>Eukaryota</taxon>
        <taxon>Sar</taxon>
        <taxon>Alveolata</taxon>
        <taxon>Ciliophora</taxon>
        <taxon>Intramacronucleata</taxon>
        <taxon>Oligohymenophorea</taxon>
        <taxon>Hymenostomatida</taxon>
        <taxon>Ophryoglenina</taxon>
        <taxon>Ichthyophthirius</taxon>
    </lineage>
</organism>
<evidence type="ECO:0000256" key="1">
    <source>
        <dbReference type="SAM" id="Coils"/>
    </source>
</evidence>
<dbReference type="EMBL" id="GL984355">
    <property type="protein sequence ID" value="EGR27524.1"/>
    <property type="molecule type" value="Genomic_DNA"/>
</dbReference>
<dbReference type="Proteomes" id="UP000008983">
    <property type="component" value="Unassembled WGS sequence"/>
</dbReference>
<dbReference type="AlphaFoldDB" id="G0R4T6"/>
<dbReference type="eggNOG" id="ENOG502QTD7">
    <property type="taxonomic scope" value="Eukaryota"/>
</dbReference>
<dbReference type="OMA" id="RQYKVRI"/>
<dbReference type="InParanoid" id="G0R4T6"/>
<dbReference type="OrthoDB" id="193329at2759"/>
<proteinExistence type="predicted"/>
<keyword evidence="1" id="KW-0175">Coiled coil</keyword>
<protein>
    <submittedName>
        <fullName evidence="2">Uncharacterized protein</fullName>
    </submittedName>
</protein>
<sequence length="536" mass="65217">MQNNFFILIYLYFIYNYIFNRKKLFIKIYLFYYIKNIYLYFLIQIIDLQLFIFNFLILSVIFIQNIFFLILKQCQKNTKTLIIQRVLLVLYKELKKYIKLKILRLQQNIQFQFKIETETLKAQKFYIPQKTQNEKDKKKGKIKYFIKQQKLLQILGETTGFGNIKIESSAKDCVQRANELEQILIEQKKQNKRLIDELESRKERFKKREVEYRKIICELQDEIKNKAVPNTNEQKRQEEIQQLHSQIVENIDNIQVKTSKIILDQEKDVLRFFNNKINEIKKQFEEERIKKSKKDQDYVEKELKLTSKLEWIKNIAQKIDNENHNLMKKYMDLKSQYQTQENDREMLLKELIMKKKKYAILKSQLEQYEQLLNEASKEIEHADEDSLKKNSQSNNGIYSFYKLYILKYNLKINKMILIILISQQEKTFKVIQSSLRKEQKRVKDLKQLYLKEIEQKNELNRIISKYVENIKQDFKQKHKSKDNNSTFTQEMRQKLIEQILSNDTILTLVYDKTFCPDLKDLKINENEEEYENQSFT</sequence>
<dbReference type="RefSeq" id="XP_004024976.1">
    <property type="nucleotide sequence ID" value="XM_004024927.1"/>
</dbReference>
<dbReference type="GeneID" id="14903578"/>
<reference evidence="2 3" key="1">
    <citation type="submission" date="2011-07" db="EMBL/GenBank/DDBJ databases">
        <authorList>
            <person name="Coyne R."/>
            <person name="Brami D."/>
            <person name="Johnson J."/>
            <person name="Hostetler J."/>
            <person name="Hannick L."/>
            <person name="Clark T."/>
            <person name="Cassidy-Hanley D."/>
            <person name="Inman J."/>
        </authorList>
    </citation>
    <scope>NUCLEOTIDE SEQUENCE [LARGE SCALE GENOMIC DNA]</scope>
    <source>
        <strain evidence="2 3">G5</strain>
    </source>
</reference>
<keyword evidence="3" id="KW-1185">Reference proteome</keyword>
<feature type="coiled-coil region" evidence="1">
    <location>
        <begin position="316"/>
        <end position="385"/>
    </location>
</feature>
<dbReference type="PANTHER" id="PTHR40515">
    <property type="entry name" value="CILIA- AND FLAGELLA-ASSOCIATED PROTEIN 157"/>
    <property type="match status" value="1"/>
</dbReference>
<evidence type="ECO:0000313" key="2">
    <source>
        <dbReference type="EMBL" id="EGR27524.1"/>
    </source>
</evidence>
<dbReference type="STRING" id="857967.G0R4T6"/>
<gene>
    <name evidence="2" type="ORF">IMG5_194730</name>
</gene>
<feature type="coiled-coil region" evidence="1">
    <location>
        <begin position="263"/>
        <end position="290"/>
    </location>
</feature>
<accession>G0R4T6</accession>
<feature type="coiled-coil region" evidence="1">
    <location>
        <begin position="170"/>
        <end position="215"/>
    </location>
</feature>
<name>G0R4T6_ICHMU</name>